<dbReference type="EMBL" id="SPHZ02000011">
    <property type="protein sequence ID" value="KAF0893586.1"/>
    <property type="molecule type" value="Genomic_DNA"/>
</dbReference>
<proteinExistence type="predicted"/>
<reference evidence="1 2" key="1">
    <citation type="submission" date="2019-11" db="EMBL/GenBank/DDBJ databases">
        <title>Whole genome sequence of Oryza granulata.</title>
        <authorList>
            <person name="Li W."/>
        </authorList>
    </citation>
    <scope>NUCLEOTIDE SEQUENCE [LARGE SCALE GENOMIC DNA]</scope>
    <source>
        <strain evidence="2">cv. Menghai</strain>
        <tissue evidence="1">Leaf</tissue>
    </source>
</reference>
<comment type="caution">
    <text evidence="1">The sequence shown here is derived from an EMBL/GenBank/DDBJ whole genome shotgun (WGS) entry which is preliminary data.</text>
</comment>
<dbReference type="AlphaFoldDB" id="A0A6G1C0C9"/>
<protein>
    <submittedName>
        <fullName evidence="1">Uncharacterized protein</fullName>
    </submittedName>
</protein>
<name>A0A6G1C0C9_9ORYZ</name>
<sequence>MATSGVFLAMVGGRRFLSTKSGHPDFSSCGGCRLSSLEVPLLTMEAPGLWPRVKRLCEQISRVGIT</sequence>
<accession>A0A6G1C0C9</accession>
<keyword evidence="2" id="KW-1185">Reference proteome</keyword>
<gene>
    <name evidence="1" type="ORF">E2562_027312</name>
</gene>
<evidence type="ECO:0000313" key="2">
    <source>
        <dbReference type="Proteomes" id="UP000479710"/>
    </source>
</evidence>
<dbReference type="Proteomes" id="UP000479710">
    <property type="component" value="Unassembled WGS sequence"/>
</dbReference>
<organism evidence="1 2">
    <name type="scientific">Oryza meyeriana var. granulata</name>
    <dbReference type="NCBI Taxonomy" id="110450"/>
    <lineage>
        <taxon>Eukaryota</taxon>
        <taxon>Viridiplantae</taxon>
        <taxon>Streptophyta</taxon>
        <taxon>Embryophyta</taxon>
        <taxon>Tracheophyta</taxon>
        <taxon>Spermatophyta</taxon>
        <taxon>Magnoliopsida</taxon>
        <taxon>Liliopsida</taxon>
        <taxon>Poales</taxon>
        <taxon>Poaceae</taxon>
        <taxon>BOP clade</taxon>
        <taxon>Oryzoideae</taxon>
        <taxon>Oryzeae</taxon>
        <taxon>Oryzinae</taxon>
        <taxon>Oryza</taxon>
        <taxon>Oryza meyeriana</taxon>
    </lineage>
</organism>
<evidence type="ECO:0000313" key="1">
    <source>
        <dbReference type="EMBL" id="KAF0893586.1"/>
    </source>
</evidence>